<proteinExistence type="predicted"/>
<gene>
    <name evidence="2" type="ORF">EPD60_04560</name>
</gene>
<keyword evidence="3" id="KW-1185">Reference proteome</keyword>
<organism evidence="2 3">
    <name type="scientific">Flaviaesturariibacter flavus</name>
    <dbReference type="NCBI Taxonomy" id="2502780"/>
    <lineage>
        <taxon>Bacteria</taxon>
        <taxon>Pseudomonadati</taxon>
        <taxon>Bacteroidota</taxon>
        <taxon>Chitinophagia</taxon>
        <taxon>Chitinophagales</taxon>
        <taxon>Chitinophagaceae</taxon>
        <taxon>Flaviaestuariibacter</taxon>
    </lineage>
</organism>
<evidence type="ECO:0000256" key="1">
    <source>
        <dbReference type="SAM" id="MobiDB-lite"/>
    </source>
</evidence>
<evidence type="ECO:0000313" key="2">
    <source>
        <dbReference type="EMBL" id="TCJ17467.1"/>
    </source>
</evidence>
<dbReference type="RefSeq" id="WP_131447300.1">
    <property type="nucleotide sequence ID" value="NZ_SJZI01000008.1"/>
</dbReference>
<comment type="caution">
    <text evidence="2">The sequence shown here is derived from an EMBL/GenBank/DDBJ whole genome shotgun (WGS) entry which is preliminary data.</text>
</comment>
<dbReference type="AlphaFoldDB" id="A0A4R1BJN5"/>
<evidence type="ECO:0000313" key="3">
    <source>
        <dbReference type="Proteomes" id="UP000295334"/>
    </source>
</evidence>
<dbReference type="Proteomes" id="UP000295334">
    <property type="component" value="Unassembled WGS sequence"/>
</dbReference>
<accession>A0A4R1BJN5</accession>
<sequence>MENQRNQGRNTGRPQSQPGQKAPAGFEGMNFEEQRGPLKNSDGAGVSYDHNESMKQRNGQSGPKRPNK</sequence>
<reference evidence="2 3" key="1">
    <citation type="submission" date="2019-03" db="EMBL/GenBank/DDBJ databases">
        <authorList>
            <person name="Kim M.K.M."/>
        </authorList>
    </citation>
    <scope>NUCLEOTIDE SEQUENCE [LARGE SCALE GENOMIC DNA]</scope>
    <source>
        <strain evidence="2 3">17J68-12</strain>
    </source>
</reference>
<dbReference type="OrthoDB" id="9975729at2"/>
<protein>
    <submittedName>
        <fullName evidence="2">Uncharacterized protein</fullName>
    </submittedName>
</protein>
<feature type="region of interest" description="Disordered" evidence="1">
    <location>
        <begin position="1"/>
        <end position="68"/>
    </location>
</feature>
<name>A0A4R1BJN5_9BACT</name>
<feature type="compositionally biased region" description="Polar residues" evidence="1">
    <location>
        <begin position="1"/>
        <end position="19"/>
    </location>
</feature>
<dbReference type="EMBL" id="SJZI01000008">
    <property type="protein sequence ID" value="TCJ17467.1"/>
    <property type="molecule type" value="Genomic_DNA"/>
</dbReference>